<gene>
    <name evidence="1" type="ORF">PBS001_LOCUS3255</name>
</gene>
<comment type="caution">
    <text evidence="1">The sequence shown here is derived from an EMBL/GenBank/DDBJ whole genome shotgun (WGS) entry which is preliminary data.</text>
</comment>
<protein>
    <recommendedName>
        <fullName evidence="3">HAT C-terminal dimerisation domain-containing protein</fullName>
    </recommendedName>
</protein>
<dbReference type="Proteomes" id="UP001158986">
    <property type="component" value="Unassembled WGS sequence"/>
</dbReference>
<reference evidence="1 2" key="1">
    <citation type="submission" date="2021-11" db="EMBL/GenBank/DDBJ databases">
        <authorList>
            <person name="Islam A."/>
            <person name="Islam S."/>
            <person name="Flora M.S."/>
            <person name="Rahman M."/>
            <person name="Ziaur R.M."/>
            <person name="Epstein J.H."/>
            <person name="Hassan M."/>
            <person name="Klassen M."/>
            <person name="Woodard K."/>
            <person name="Webb A."/>
            <person name="Webby R.J."/>
            <person name="El Zowalaty M.E."/>
        </authorList>
    </citation>
    <scope>NUCLEOTIDE SEQUENCE [LARGE SCALE GENOMIC DNA]</scope>
    <source>
        <strain evidence="1">Pbs1</strain>
    </source>
</reference>
<organism evidence="1 2">
    <name type="scientific">Peronospora belbahrii</name>
    <dbReference type="NCBI Taxonomy" id="622444"/>
    <lineage>
        <taxon>Eukaryota</taxon>
        <taxon>Sar</taxon>
        <taxon>Stramenopiles</taxon>
        <taxon>Oomycota</taxon>
        <taxon>Peronosporomycetes</taxon>
        <taxon>Peronosporales</taxon>
        <taxon>Peronosporaceae</taxon>
        <taxon>Peronospora</taxon>
    </lineage>
</organism>
<accession>A0ABN8CTZ5</accession>
<evidence type="ECO:0008006" key="3">
    <source>
        <dbReference type="Google" id="ProtNLM"/>
    </source>
</evidence>
<keyword evidence="2" id="KW-1185">Reference proteome</keyword>
<evidence type="ECO:0000313" key="1">
    <source>
        <dbReference type="EMBL" id="CAH0516598.1"/>
    </source>
</evidence>
<proteinExistence type="predicted"/>
<evidence type="ECO:0000313" key="2">
    <source>
        <dbReference type="Proteomes" id="UP001158986"/>
    </source>
</evidence>
<sequence>MATELILSVEEAWIQIRIAIYEAVKIEDMRNEECSLYFLLSWHNDTQCDKALWNLIRIHCSAYPSNGGSIFKEKALLTLA</sequence>
<dbReference type="EMBL" id="CAKLCB010000178">
    <property type="protein sequence ID" value="CAH0516598.1"/>
    <property type="molecule type" value="Genomic_DNA"/>
</dbReference>
<name>A0ABN8CTZ5_9STRA</name>